<dbReference type="InterPro" id="IPR016181">
    <property type="entry name" value="Acyl_CoA_acyltransferase"/>
</dbReference>
<dbReference type="PANTHER" id="PTHR43610:SF1">
    <property type="entry name" value="N-ACETYLTRANSFERASE DOMAIN-CONTAINING PROTEIN"/>
    <property type="match status" value="1"/>
</dbReference>
<feature type="domain" description="N-acetyltransferase" evidence="1">
    <location>
        <begin position="16"/>
        <end position="178"/>
    </location>
</feature>
<evidence type="ECO:0000313" key="2">
    <source>
        <dbReference type="EMBL" id="SER48761.1"/>
    </source>
</evidence>
<reference evidence="2 3" key="1">
    <citation type="submission" date="2016-10" db="EMBL/GenBank/DDBJ databases">
        <authorList>
            <person name="de Groot N.N."/>
        </authorList>
    </citation>
    <scope>NUCLEOTIDE SEQUENCE [LARGE SCALE GENOMIC DNA]</scope>
    <source>
        <strain evidence="2 3">DSM 16859</strain>
    </source>
</reference>
<proteinExistence type="predicted"/>
<dbReference type="PROSITE" id="PS51186">
    <property type="entry name" value="GNAT"/>
    <property type="match status" value="1"/>
</dbReference>
<accession>A0A1H9PKK4</accession>
<dbReference type="STRING" id="64702.SAMN05443377_101112"/>
<name>A0A1H9PKK4_9ACTN</name>
<dbReference type="RefSeq" id="WP_177170001.1">
    <property type="nucleotide sequence ID" value="NZ_FOGZ01000001.1"/>
</dbReference>
<dbReference type="Pfam" id="PF13302">
    <property type="entry name" value="Acetyltransf_3"/>
    <property type="match status" value="1"/>
</dbReference>
<sequence>MLRWPFPQSCLTAGDLRLERWDPGRHAAPLWNALQDPAIFEFAPKGPAADSEELTHRMGKRPGGRERIAWVVFMGDEVIGTTSHFRAGEDVEIGATYMVPQTWGTGVNRRVKRVMVDVARENGCSGIVMRADDMDRRANKAIIGLGAEFTHKCVEQMLRPDGSQRVSRLYRLDNDTVV</sequence>
<dbReference type="Gene3D" id="3.40.630.30">
    <property type="match status" value="1"/>
</dbReference>
<protein>
    <submittedName>
        <fullName evidence="2">Acetyltransferase (GNAT) domain-containing protein</fullName>
    </submittedName>
</protein>
<keyword evidence="2" id="KW-0808">Transferase</keyword>
<dbReference type="PANTHER" id="PTHR43610">
    <property type="entry name" value="BLL6696 PROTEIN"/>
    <property type="match status" value="1"/>
</dbReference>
<dbReference type="Proteomes" id="UP000198815">
    <property type="component" value="Unassembled WGS sequence"/>
</dbReference>
<dbReference type="EMBL" id="FOGZ01000001">
    <property type="protein sequence ID" value="SER48761.1"/>
    <property type="molecule type" value="Genomic_DNA"/>
</dbReference>
<dbReference type="AlphaFoldDB" id="A0A1H9PKK4"/>
<evidence type="ECO:0000313" key="3">
    <source>
        <dbReference type="Proteomes" id="UP000198815"/>
    </source>
</evidence>
<organism evidence="2 3">
    <name type="scientific">Propionibacterium cyclohexanicum</name>
    <dbReference type="NCBI Taxonomy" id="64702"/>
    <lineage>
        <taxon>Bacteria</taxon>
        <taxon>Bacillati</taxon>
        <taxon>Actinomycetota</taxon>
        <taxon>Actinomycetes</taxon>
        <taxon>Propionibacteriales</taxon>
        <taxon>Propionibacteriaceae</taxon>
        <taxon>Propionibacterium</taxon>
    </lineage>
</organism>
<keyword evidence="3" id="KW-1185">Reference proteome</keyword>
<gene>
    <name evidence="2" type="ORF">SAMN05443377_101112</name>
</gene>
<dbReference type="GO" id="GO:0016747">
    <property type="term" value="F:acyltransferase activity, transferring groups other than amino-acyl groups"/>
    <property type="evidence" value="ECO:0007669"/>
    <property type="project" value="InterPro"/>
</dbReference>
<evidence type="ECO:0000259" key="1">
    <source>
        <dbReference type="PROSITE" id="PS51186"/>
    </source>
</evidence>
<dbReference type="SUPFAM" id="SSF55729">
    <property type="entry name" value="Acyl-CoA N-acyltransferases (Nat)"/>
    <property type="match status" value="1"/>
</dbReference>
<dbReference type="InterPro" id="IPR000182">
    <property type="entry name" value="GNAT_dom"/>
</dbReference>